<dbReference type="PIRSF" id="PIRSF000894">
    <property type="entry name" value="Acid_phosphatase"/>
    <property type="match status" value="1"/>
</dbReference>
<name>A0A2V1B115_9ASCO</name>
<evidence type="ECO:0000256" key="5">
    <source>
        <dbReference type="PIRSR" id="PIRSR000894-2"/>
    </source>
</evidence>
<feature type="active site" description="Nucleophile" evidence="4">
    <location>
        <position position="73"/>
    </location>
</feature>
<feature type="active site" description="Proton donor" evidence="4">
    <location>
        <position position="335"/>
    </location>
</feature>
<reference evidence="6 7" key="1">
    <citation type="submission" date="2017-12" db="EMBL/GenBank/DDBJ databases">
        <title>Genome Sequence of a Multidrug-Resistant Candida haemulonii Isolate from a Patient with Chronic Leg Ulcers in Israel.</title>
        <authorList>
            <person name="Chow N.A."/>
            <person name="Gade L."/>
            <person name="Batra D."/>
            <person name="Rowe L.A."/>
            <person name="Ben-Ami R."/>
            <person name="Loparev V.N."/>
            <person name="Litvintseva A.P."/>
        </authorList>
    </citation>
    <scope>NUCLEOTIDE SEQUENCE [LARGE SCALE GENOMIC DNA]</scope>
    <source>
        <strain evidence="6 7">B11899</strain>
    </source>
</reference>
<sequence length="461" mass="51657">MVAISHIINNGLLLTSQSVFQDVATPHQAATEQYNLVKYLAGAGPYIQHPGFGISKDVPEQCTVEQVHLLSRHGERYPSKGKGKQFEELYAKFKGYDKPFVGELAFLNDYEYFVSDKEYYEKETSPKNSQGLYAGTSDAFNHGTTFRSRYSELFEQSSEPLTLFTSNSGRCHVTARYFARGLFGDEYSDDTADFAVIAEEDKFGANSLTPVVSCQNFHYSASKDFVGAYNTDFLSATSARITEGNDFNLTEKETSRLVEWCAYEINVRGYSPFCNLFTNDEFVKLSYGSDLSYYYGNGPGNNLTGTIGAPYLQATLDYLKEDNPPQKFVLAFTHDTNIEHFHAALGLLAPEDPLPNDHIPFPVPYAHTQIVPMGARLYTEKYKCGGESYVRFLVNDAVVPLQHCQDGPGFSCKLSDYEAYVQSRLEGKDYASQCGAENVPEKVTFLWDYKTQNYSAPDIDS</sequence>
<evidence type="ECO:0000256" key="3">
    <source>
        <dbReference type="ARBA" id="ARBA00023180"/>
    </source>
</evidence>
<protein>
    <submittedName>
        <fullName evidence="6">Uncharacterized protein</fullName>
    </submittedName>
</protein>
<evidence type="ECO:0000256" key="4">
    <source>
        <dbReference type="PIRSR" id="PIRSR000894-1"/>
    </source>
</evidence>
<dbReference type="InterPro" id="IPR033379">
    <property type="entry name" value="Acid_Pase_AS"/>
</dbReference>
<keyword evidence="3" id="KW-0325">Glycoprotein</keyword>
<dbReference type="GeneID" id="37008459"/>
<keyword evidence="7" id="KW-1185">Reference proteome</keyword>
<evidence type="ECO:0000256" key="1">
    <source>
        <dbReference type="ARBA" id="ARBA00005375"/>
    </source>
</evidence>
<dbReference type="GO" id="GO:0003993">
    <property type="term" value="F:acid phosphatase activity"/>
    <property type="evidence" value="ECO:0007669"/>
    <property type="project" value="TreeGrafter"/>
</dbReference>
<feature type="disulfide bond" evidence="5">
    <location>
        <begin position="261"/>
        <end position="274"/>
    </location>
</feature>
<keyword evidence="5" id="KW-1015">Disulfide bond</keyword>
<dbReference type="CDD" id="cd07061">
    <property type="entry name" value="HP_HAP_like"/>
    <property type="match status" value="1"/>
</dbReference>
<feature type="disulfide bond" evidence="5">
    <location>
        <begin position="404"/>
        <end position="412"/>
    </location>
</feature>
<dbReference type="STRING" id="45357.A0A2V1B115"/>
<dbReference type="Proteomes" id="UP000244309">
    <property type="component" value="Unassembled WGS sequence"/>
</dbReference>
<dbReference type="GO" id="GO:0009277">
    <property type="term" value="C:fungal-type cell wall"/>
    <property type="evidence" value="ECO:0007669"/>
    <property type="project" value="TreeGrafter"/>
</dbReference>
<dbReference type="RefSeq" id="XP_025344333.1">
    <property type="nucleotide sequence ID" value="XM_025486783.1"/>
</dbReference>
<evidence type="ECO:0000256" key="2">
    <source>
        <dbReference type="ARBA" id="ARBA00022801"/>
    </source>
</evidence>
<evidence type="ECO:0000313" key="7">
    <source>
        <dbReference type="Proteomes" id="UP000244309"/>
    </source>
</evidence>
<dbReference type="PROSITE" id="PS00778">
    <property type="entry name" value="HIS_ACID_PHOSPHAT_2"/>
    <property type="match status" value="1"/>
</dbReference>
<dbReference type="PANTHER" id="PTHR20963">
    <property type="entry name" value="MULTIPLE INOSITOL POLYPHOSPHATE PHOSPHATASE-RELATED"/>
    <property type="match status" value="1"/>
</dbReference>
<dbReference type="SUPFAM" id="SSF53254">
    <property type="entry name" value="Phosphoglycerate mutase-like"/>
    <property type="match status" value="1"/>
</dbReference>
<keyword evidence="2" id="KW-0378">Hydrolase</keyword>
<evidence type="ECO:0000313" key="6">
    <source>
        <dbReference type="EMBL" id="PVH23393.1"/>
    </source>
</evidence>
<dbReference type="AlphaFoldDB" id="A0A2V1B115"/>
<comment type="caution">
    <text evidence="6">The sequence shown here is derived from an EMBL/GenBank/DDBJ whole genome shotgun (WGS) entry which is preliminary data.</text>
</comment>
<accession>A0A2V1B115</accession>
<dbReference type="Pfam" id="PF00328">
    <property type="entry name" value="His_Phos_2"/>
    <property type="match status" value="1"/>
</dbReference>
<dbReference type="EMBL" id="PKFO01000010">
    <property type="protein sequence ID" value="PVH23393.1"/>
    <property type="molecule type" value="Genomic_DNA"/>
</dbReference>
<dbReference type="Gene3D" id="3.40.50.1240">
    <property type="entry name" value="Phosphoglycerate mutase-like"/>
    <property type="match status" value="1"/>
</dbReference>
<comment type="similarity">
    <text evidence="1">Belongs to the histidine acid phosphatase family.</text>
</comment>
<dbReference type="PANTHER" id="PTHR20963:SF18">
    <property type="entry name" value="ACID PHOSPHATASE PHO11-RELATED"/>
    <property type="match status" value="1"/>
</dbReference>
<feature type="disulfide bond" evidence="5">
    <location>
        <begin position="62"/>
        <end position="384"/>
    </location>
</feature>
<dbReference type="VEuPathDB" id="FungiDB:CXQ85_003128"/>
<dbReference type="InterPro" id="IPR000560">
    <property type="entry name" value="His_Pase_clade-2"/>
</dbReference>
<dbReference type="InterPro" id="IPR016274">
    <property type="entry name" value="Histidine_acid_Pase_euk"/>
</dbReference>
<dbReference type="InterPro" id="IPR029033">
    <property type="entry name" value="His_PPase_superfam"/>
</dbReference>
<dbReference type="OrthoDB" id="6509975at2759"/>
<organism evidence="6 7">
    <name type="scientific">Candidozyma haemuli</name>
    <dbReference type="NCBI Taxonomy" id="45357"/>
    <lineage>
        <taxon>Eukaryota</taxon>
        <taxon>Fungi</taxon>
        <taxon>Dikarya</taxon>
        <taxon>Ascomycota</taxon>
        <taxon>Saccharomycotina</taxon>
        <taxon>Pichiomycetes</taxon>
        <taxon>Metschnikowiaceae</taxon>
        <taxon>Candidozyma</taxon>
    </lineage>
</organism>
<proteinExistence type="inferred from homology"/>
<gene>
    <name evidence="6" type="ORF">CXQ85_003128</name>
</gene>
<dbReference type="PROSITE" id="PS00616">
    <property type="entry name" value="HIS_ACID_PHOSPHAT_1"/>
    <property type="match status" value="1"/>
</dbReference>